<evidence type="ECO:0000256" key="4">
    <source>
        <dbReference type="ARBA" id="ARBA00022723"/>
    </source>
</evidence>
<evidence type="ECO:0000259" key="10">
    <source>
        <dbReference type="Pfam" id="PF07282"/>
    </source>
</evidence>
<feature type="region of interest" description="Disordered" evidence="8">
    <location>
        <begin position="384"/>
        <end position="409"/>
    </location>
</feature>
<evidence type="ECO:0000256" key="1">
    <source>
        <dbReference type="ARBA" id="ARBA00008761"/>
    </source>
</evidence>
<evidence type="ECO:0000256" key="5">
    <source>
        <dbReference type="ARBA" id="ARBA00022833"/>
    </source>
</evidence>
<accession>A0A6N1X8K6</accession>
<dbReference type="InterPro" id="IPR001959">
    <property type="entry name" value="Transposase"/>
</dbReference>
<keyword evidence="6" id="KW-0238">DNA-binding</keyword>
<evidence type="ECO:0000313" key="13">
    <source>
        <dbReference type="Proteomes" id="UP000509579"/>
    </source>
</evidence>
<dbReference type="PANTHER" id="PTHR30405:SF25">
    <property type="entry name" value="RNA-GUIDED DNA ENDONUCLEASE INSQ-RELATED"/>
    <property type="match status" value="1"/>
</dbReference>
<dbReference type="RefSeq" id="WP_175506487.1">
    <property type="nucleotide sequence ID" value="NZ_CP054842.1"/>
</dbReference>
<dbReference type="GO" id="GO:0032196">
    <property type="term" value="P:transposition"/>
    <property type="evidence" value="ECO:0007669"/>
    <property type="project" value="UniProtKB-KW"/>
</dbReference>
<dbReference type="GO" id="GO:0006310">
    <property type="term" value="P:DNA recombination"/>
    <property type="evidence" value="ECO:0007669"/>
    <property type="project" value="UniProtKB-KW"/>
</dbReference>
<dbReference type="Pfam" id="PF01385">
    <property type="entry name" value="OrfB_IS605"/>
    <property type="match status" value="1"/>
</dbReference>
<keyword evidence="3" id="KW-0815">Transposition</keyword>
<name>A0A6N1X8K6_9BURK</name>
<keyword evidence="7" id="KW-0233">DNA recombination</keyword>
<evidence type="ECO:0000256" key="8">
    <source>
        <dbReference type="SAM" id="MobiDB-lite"/>
    </source>
</evidence>
<evidence type="ECO:0000256" key="6">
    <source>
        <dbReference type="ARBA" id="ARBA00023125"/>
    </source>
</evidence>
<keyword evidence="12" id="KW-0614">Plasmid</keyword>
<evidence type="ECO:0000313" key="12">
    <source>
        <dbReference type="EMBL" id="QKV55701.1"/>
    </source>
</evidence>
<dbReference type="PANTHER" id="PTHR30405">
    <property type="entry name" value="TRANSPOSASE"/>
    <property type="match status" value="1"/>
</dbReference>
<keyword evidence="4" id="KW-0479">Metal-binding</keyword>
<feature type="domain" description="Probable transposase IS891/IS1136/IS1341" evidence="9">
    <location>
        <begin position="164"/>
        <end position="279"/>
    </location>
</feature>
<dbReference type="Proteomes" id="UP000509579">
    <property type="component" value="Plasmid unnamed2"/>
</dbReference>
<dbReference type="GO" id="GO:0046872">
    <property type="term" value="F:metal ion binding"/>
    <property type="evidence" value="ECO:0007669"/>
    <property type="project" value="UniProtKB-KW"/>
</dbReference>
<comment type="similarity">
    <text evidence="1">In the C-terminal section; belongs to the transposase 35 family.</text>
</comment>
<organism evidence="12 13">
    <name type="scientific">Comamonas antarctica</name>
    <dbReference type="NCBI Taxonomy" id="2743470"/>
    <lineage>
        <taxon>Bacteria</taxon>
        <taxon>Pseudomonadati</taxon>
        <taxon>Pseudomonadota</taxon>
        <taxon>Betaproteobacteria</taxon>
        <taxon>Burkholderiales</taxon>
        <taxon>Comamonadaceae</taxon>
        <taxon>Comamonas</taxon>
    </lineage>
</organism>
<proteinExistence type="inferred from homology"/>
<evidence type="ECO:0000259" key="9">
    <source>
        <dbReference type="Pfam" id="PF01385"/>
    </source>
</evidence>
<dbReference type="EMBL" id="CP054842">
    <property type="protein sequence ID" value="QKV55701.1"/>
    <property type="molecule type" value="Genomic_DNA"/>
</dbReference>
<sequence length="409" mass="46466">MQRLQAFKFQLLPNGAQQRDMRRFAGSCRFVYNKALALQQSNHEADGKFIGYVAMAKHLTDWRHSSETPWLKEAPCHPLQHALKDLERAYKNFFAKRADFPRFKRKGRGESFRYPDPKQFEIDQANSRIKLPKLGWIRYRNSRDIAGVARNITLSESGDRWFASIQTERELPQPVPTATTAIGIDVGIARFATLSDGSFIAPLNSFKQDQRRLARYQRRMARKVKFSNNWKKAKTKVQKIHRAIANARKDFLHKTTTTICQNHALVCIEDLQVKNISRSAKGSSEQPGQRVRQKAGLNRCILDQGWAEFRRQLAYKMDWSGGMLLAVPAHHTSQTCPCCGHVAPENRRTQQQFQCVACGHRAHADEVGAINVLERGQRLLACGEDGSGRSRKTAVQPASVKQEPAEATT</sequence>
<keyword evidence="5" id="KW-0862">Zinc</keyword>
<dbReference type="AlphaFoldDB" id="A0A6N1X8K6"/>
<dbReference type="InterPro" id="IPR010095">
    <property type="entry name" value="Cas12f1-like_TNB"/>
</dbReference>
<dbReference type="Pfam" id="PF12323">
    <property type="entry name" value="HTH_OrfB_IS605"/>
    <property type="match status" value="1"/>
</dbReference>
<dbReference type="InterPro" id="IPR021027">
    <property type="entry name" value="Transposase_put_HTH"/>
</dbReference>
<keyword evidence="13" id="KW-1185">Reference proteome</keyword>
<feature type="domain" description="Cas12f1-like TNB" evidence="10">
    <location>
        <begin position="306"/>
        <end position="372"/>
    </location>
</feature>
<gene>
    <name evidence="12" type="ORF">HUK68_22370</name>
</gene>
<dbReference type="Pfam" id="PF07282">
    <property type="entry name" value="Cas12f1-like_TNB"/>
    <property type="match status" value="1"/>
</dbReference>
<protein>
    <submittedName>
        <fullName evidence="12">Transposase</fullName>
    </submittedName>
</protein>
<dbReference type="KEGG" id="aant:HUK68_22370"/>
<evidence type="ECO:0000256" key="7">
    <source>
        <dbReference type="ARBA" id="ARBA00023172"/>
    </source>
</evidence>
<dbReference type="NCBIfam" id="NF040570">
    <property type="entry name" value="guided_TnpB"/>
    <property type="match status" value="1"/>
</dbReference>
<comment type="similarity">
    <text evidence="2">In the N-terminal section; belongs to the transposase 2 family.</text>
</comment>
<evidence type="ECO:0000256" key="3">
    <source>
        <dbReference type="ARBA" id="ARBA00022578"/>
    </source>
</evidence>
<feature type="domain" description="Transposase putative helix-turn-helix" evidence="11">
    <location>
        <begin position="1"/>
        <end position="48"/>
    </location>
</feature>
<dbReference type="GO" id="GO:0003677">
    <property type="term" value="F:DNA binding"/>
    <property type="evidence" value="ECO:0007669"/>
    <property type="project" value="UniProtKB-KW"/>
</dbReference>
<dbReference type="InterPro" id="IPR051399">
    <property type="entry name" value="RNA-guided_DNA_endo/Transpos"/>
</dbReference>
<evidence type="ECO:0000256" key="2">
    <source>
        <dbReference type="ARBA" id="ARBA00011044"/>
    </source>
</evidence>
<reference evidence="12 13" key="1">
    <citation type="submission" date="2020-06" db="EMBL/GenBank/DDBJ databases">
        <title>Acidovorax antarctica sp. nov., isolated from Corinth ice sheet soil, Antarctic Fields Peninsula.</title>
        <authorList>
            <person name="Xu Q."/>
            <person name="Peng F."/>
        </authorList>
    </citation>
    <scope>NUCLEOTIDE SEQUENCE [LARGE SCALE GENOMIC DNA]</scope>
    <source>
        <strain evidence="12 13">16-35-5</strain>
        <plasmid evidence="12 13">unnamed2</plasmid>
    </source>
</reference>
<evidence type="ECO:0000259" key="11">
    <source>
        <dbReference type="Pfam" id="PF12323"/>
    </source>
</evidence>
<geneLocation type="plasmid" evidence="12 13">
    <name>unnamed2</name>
</geneLocation>